<dbReference type="Proteomes" id="UP000476934">
    <property type="component" value="Unassembled WGS sequence"/>
</dbReference>
<gene>
    <name evidence="2" type="ORF">G4D61_12820</name>
    <name evidence="1" type="ORF">NG54_16065</name>
</gene>
<dbReference type="InterPro" id="IPR014916">
    <property type="entry name" value="KapB"/>
</dbReference>
<dbReference type="Pfam" id="PF08810">
    <property type="entry name" value="KapB"/>
    <property type="match status" value="1"/>
</dbReference>
<dbReference type="InterPro" id="IPR038080">
    <property type="entry name" value="KapB_sf"/>
</dbReference>
<evidence type="ECO:0000313" key="1">
    <source>
        <dbReference type="EMBL" id="KHD84359.1"/>
    </source>
</evidence>
<reference evidence="2 4" key="2">
    <citation type="submission" date="2020-02" db="EMBL/GenBank/DDBJ databases">
        <authorList>
            <person name="Feng H."/>
        </authorList>
    </citation>
    <scope>NUCLEOTIDE SEQUENCE [LARGE SCALE GENOMIC DNA]</scope>
    <source>
        <strain evidence="2 4">Gsoil 114</strain>
    </source>
</reference>
<keyword evidence="1" id="KW-0808">Transferase</keyword>
<sequence length="129" mass="14688">MNVGDKIVTNKKTGKYIGEITEVFPDHYVFKVLAVLRHPAQGDLHHPNEGDVPFFHERKALAYLEQTNIPIKTVKPFDGEIPDYKASLQAAVKELIEKLQPADTVYAKKSIEALNSIIKEYELMYNITF</sequence>
<reference evidence="2 4" key="3">
    <citation type="submission" date="2020-03" db="EMBL/GenBank/DDBJ databases">
        <title>Bacillus aquiflavi sp. nov., isolated from yellow water of strong flavor Chinese baijiu in Yibin region of China.</title>
        <authorList>
            <person name="Xie J."/>
        </authorList>
    </citation>
    <scope>NUCLEOTIDE SEQUENCE [LARGE SCALE GENOMIC DNA]</scope>
    <source>
        <strain evidence="2 4">Gsoil 114</strain>
    </source>
</reference>
<dbReference type="EMBL" id="JAAIWK010000021">
    <property type="protein sequence ID" value="NEY20836.1"/>
    <property type="molecule type" value="Genomic_DNA"/>
</dbReference>
<dbReference type="AlphaFoldDB" id="A0A0A6VCW0"/>
<proteinExistence type="predicted"/>
<evidence type="ECO:0000313" key="2">
    <source>
        <dbReference type="EMBL" id="NEY20836.1"/>
    </source>
</evidence>
<dbReference type="OrthoDB" id="2407789at2"/>
<accession>A0A0A6VCW0</accession>
<dbReference type="SMART" id="SM01298">
    <property type="entry name" value="KapB"/>
    <property type="match status" value="1"/>
</dbReference>
<dbReference type="RefSeq" id="WP_025727052.1">
    <property type="nucleotide sequence ID" value="NZ_JAAIWK010000021.1"/>
</dbReference>
<reference evidence="1 3" key="1">
    <citation type="submission" date="2014-10" db="EMBL/GenBank/DDBJ databases">
        <title>Draft genome of phytase producing Bacillus ginsengihumi strain M2.11.</title>
        <authorList>
            <person name="Toymentseva A."/>
            <person name="Boulygina E.A."/>
            <person name="Kazakov S.V."/>
            <person name="Kayumov I."/>
            <person name="Suleimanova A.D."/>
            <person name="Mardanova A.M."/>
            <person name="Maria S.N."/>
            <person name="Sergey M.Y."/>
            <person name="Sharipova M.R."/>
        </authorList>
    </citation>
    <scope>NUCLEOTIDE SEQUENCE [LARGE SCALE GENOMIC DNA]</scope>
    <source>
        <strain evidence="1 3">M2.11</strain>
    </source>
</reference>
<dbReference type="STRING" id="363870.NG54_16065"/>
<comment type="caution">
    <text evidence="1">The sequence shown here is derived from an EMBL/GenBank/DDBJ whole genome shotgun (WGS) entry which is preliminary data.</text>
</comment>
<dbReference type="EMBL" id="JRUN01000066">
    <property type="protein sequence ID" value="KHD84359.1"/>
    <property type="molecule type" value="Genomic_DNA"/>
</dbReference>
<evidence type="ECO:0000313" key="3">
    <source>
        <dbReference type="Proteomes" id="UP000030588"/>
    </source>
</evidence>
<keyword evidence="1" id="KW-0418">Kinase</keyword>
<protein>
    <submittedName>
        <fullName evidence="1">Kinase</fullName>
    </submittedName>
</protein>
<dbReference type="GO" id="GO:0016301">
    <property type="term" value="F:kinase activity"/>
    <property type="evidence" value="ECO:0007669"/>
    <property type="project" value="UniProtKB-KW"/>
</dbReference>
<dbReference type="Gene3D" id="2.30.30.430">
    <property type="entry name" value="Kinase associated protein B domain"/>
    <property type="match status" value="1"/>
</dbReference>
<name>A0A0A6VCW0_9BACI</name>
<dbReference type="Proteomes" id="UP000030588">
    <property type="component" value="Unassembled WGS sequence"/>
</dbReference>
<evidence type="ECO:0000313" key="4">
    <source>
        <dbReference type="Proteomes" id="UP000476934"/>
    </source>
</evidence>
<keyword evidence="4" id="KW-1185">Reference proteome</keyword>
<organism evidence="1 3">
    <name type="scientific">Heyndrickxia ginsengihumi</name>
    <dbReference type="NCBI Taxonomy" id="363870"/>
    <lineage>
        <taxon>Bacteria</taxon>
        <taxon>Bacillati</taxon>
        <taxon>Bacillota</taxon>
        <taxon>Bacilli</taxon>
        <taxon>Bacillales</taxon>
        <taxon>Bacillaceae</taxon>
        <taxon>Heyndrickxia</taxon>
    </lineage>
</organism>
<dbReference type="SUPFAM" id="SSF141251">
    <property type="entry name" value="Kinase-associated protein B-like"/>
    <property type="match status" value="1"/>
</dbReference>